<gene>
    <name evidence="1" type="ORF">HY730_06720</name>
</gene>
<name>A0A933LQE6_UNCTE</name>
<protein>
    <submittedName>
        <fullName evidence="1">Uncharacterized protein</fullName>
    </submittedName>
</protein>
<comment type="caution">
    <text evidence="1">The sequence shown here is derived from an EMBL/GenBank/DDBJ whole genome shotgun (WGS) entry which is preliminary data.</text>
</comment>
<dbReference type="AlphaFoldDB" id="A0A933LQE6"/>
<proteinExistence type="predicted"/>
<evidence type="ECO:0000313" key="1">
    <source>
        <dbReference type="EMBL" id="MBI4596055.1"/>
    </source>
</evidence>
<accession>A0A933LQE6</accession>
<organism evidence="1 2">
    <name type="scientific">Tectimicrobiota bacterium</name>
    <dbReference type="NCBI Taxonomy" id="2528274"/>
    <lineage>
        <taxon>Bacteria</taxon>
        <taxon>Pseudomonadati</taxon>
        <taxon>Nitrospinota/Tectimicrobiota group</taxon>
        <taxon>Candidatus Tectimicrobiota</taxon>
    </lineage>
</organism>
<reference evidence="1" key="1">
    <citation type="submission" date="2020-07" db="EMBL/GenBank/DDBJ databases">
        <title>Huge and variable diversity of episymbiotic CPR bacteria and DPANN archaea in groundwater ecosystems.</title>
        <authorList>
            <person name="He C.Y."/>
            <person name="Keren R."/>
            <person name="Whittaker M."/>
            <person name="Farag I.F."/>
            <person name="Doudna J."/>
            <person name="Cate J.H.D."/>
            <person name="Banfield J.F."/>
        </authorList>
    </citation>
    <scope>NUCLEOTIDE SEQUENCE</scope>
    <source>
        <strain evidence="1">NC_groundwater_1482_Ag_S-0.65um_47_24</strain>
    </source>
</reference>
<sequence>MNRENMTRAERIDNQLAKAGWSVSSRLIIEELWLPKKQIPIFIERLNRDVFL</sequence>
<evidence type="ECO:0000313" key="2">
    <source>
        <dbReference type="Proteomes" id="UP000772181"/>
    </source>
</evidence>
<dbReference type="EMBL" id="JACQWF010000299">
    <property type="protein sequence ID" value="MBI4596055.1"/>
    <property type="molecule type" value="Genomic_DNA"/>
</dbReference>
<dbReference type="Proteomes" id="UP000772181">
    <property type="component" value="Unassembled WGS sequence"/>
</dbReference>